<evidence type="ECO:0000259" key="7">
    <source>
        <dbReference type="Pfam" id="PF07731"/>
    </source>
</evidence>
<dbReference type="CDD" id="cd13896">
    <property type="entry name" value="CuRO_3_CopA"/>
    <property type="match status" value="1"/>
</dbReference>
<feature type="chain" id="PRO_5037029677" evidence="5">
    <location>
        <begin position="21"/>
        <end position="507"/>
    </location>
</feature>
<reference evidence="9" key="1">
    <citation type="submission" date="2019-03" db="EMBL/GenBank/DDBJ databases">
        <title>Afifella sp. nov., isolated from activated sludge.</title>
        <authorList>
            <person name="Li Q."/>
            <person name="Liu Y."/>
        </authorList>
    </citation>
    <scope>NUCLEOTIDE SEQUENCE</scope>
    <source>
        <strain evidence="9">L72</strain>
    </source>
</reference>
<dbReference type="InterPro" id="IPR033138">
    <property type="entry name" value="Cu_oxidase_CS"/>
</dbReference>
<keyword evidence="1" id="KW-0479">Metal-binding</keyword>
<keyword evidence="10" id="KW-1185">Reference proteome</keyword>
<dbReference type="PROSITE" id="PS00079">
    <property type="entry name" value="MULTICOPPER_OXIDASE1"/>
    <property type="match status" value="1"/>
</dbReference>
<dbReference type="AlphaFoldDB" id="A0A964T1L1"/>
<feature type="domain" description="Plastocyanin-like" evidence="7">
    <location>
        <begin position="390"/>
        <end position="501"/>
    </location>
</feature>
<evidence type="ECO:0000256" key="4">
    <source>
        <dbReference type="SAM" id="MobiDB-lite"/>
    </source>
</evidence>
<dbReference type="OrthoDB" id="9757546at2"/>
<feature type="domain" description="Plastocyanin-like" evidence="6">
    <location>
        <begin position="163"/>
        <end position="335"/>
    </location>
</feature>
<sequence length="507" mass="54479">MISITRRHLMALAGTSAALAGTNAFLPGAVRSAFAGAATPLRIERRTLDVRGRAASVFGITKPGGSHGIALDPGEGFTVDLHNATAEDTIVHWHGQTPEWSKDGVVIGPHAALRPNEVRRYDYEPRPGTHWMHSHLGLQEQLLLAAPLIVRTPEDLRADVQEVVILLHDFTFRDPTELLADLRGSAMAHATENVSSMGHGGMAGMDHMTGDEPDVPLSGLTVAPDAHAGGPGQPDLNDVEYDAYLANDRTLDDPEVVTVERGGRVRLRIINGATTSAFQIDLGTLQGTVIAADGNPVRPVKGKRFGMTMGQRLDVVLSLPREGGAWPILAQREGDRERTGIILATQGSPIARVAGEAGSAAPPVDLSLEESLFAVDPLPHRHADVTFRTALTGTMMGYVWSIDDRTWGNHTPIEVHPGQRVAIEMRNVSPMAHPMHLHGHHFQVIGINGRPLKGAVRDTVLVPVNGAVTIAFDTDNPGRWPFHCHNLLHMAAGMITEVAYETAPGRS</sequence>
<dbReference type="Proteomes" id="UP000773614">
    <property type="component" value="Unassembled WGS sequence"/>
</dbReference>
<feature type="region of interest" description="Disordered" evidence="4">
    <location>
        <begin position="207"/>
        <end position="236"/>
    </location>
</feature>
<feature type="signal peptide" evidence="5">
    <location>
        <begin position="1"/>
        <end position="20"/>
    </location>
</feature>
<dbReference type="InterPro" id="IPR001117">
    <property type="entry name" value="Cu-oxidase_2nd"/>
</dbReference>
<accession>A0A964T1L1</accession>
<dbReference type="SUPFAM" id="SSF49503">
    <property type="entry name" value="Cupredoxins"/>
    <property type="match status" value="3"/>
</dbReference>
<dbReference type="InterPro" id="IPR045087">
    <property type="entry name" value="Cu-oxidase_fam"/>
</dbReference>
<dbReference type="PROSITE" id="PS00080">
    <property type="entry name" value="MULTICOPPER_OXIDASE2"/>
    <property type="match status" value="1"/>
</dbReference>
<dbReference type="InterPro" id="IPR011706">
    <property type="entry name" value="Cu-oxidase_C"/>
</dbReference>
<evidence type="ECO:0000256" key="3">
    <source>
        <dbReference type="ARBA" id="ARBA00023008"/>
    </source>
</evidence>
<dbReference type="PANTHER" id="PTHR11709:SF394">
    <property type="entry name" value="FI03373P-RELATED"/>
    <property type="match status" value="1"/>
</dbReference>
<evidence type="ECO:0000256" key="5">
    <source>
        <dbReference type="SAM" id="SignalP"/>
    </source>
</evidence>
<dbReference type="InterPro" id="IPR002355">
    <property type="entry name" value="Cu_oxidase_Cu_BS"/>
</dbReference>
<name>A0A964T1L1_9HYPH</name>
<dbReference type="InterPro" id="IPR008972">
    <property type="entry name" value="Cupredoxin"/>
</dbReference>
<dbReference type="Pfam" id="PF07732">
    <property type="entry name" value="Cu-oxidase_3"/>
    <property type="match status" value="1"/>
</dbReference>
<dbReference type="InterPro" id="IPR034279">
    <property type="entry name" value="CuRO_3_CopA"/>
</dbReference>
<evidence type="ECO:0000313" key="9">
    <source>
        <dbReference type="EMBL" id="MYZ46322.1"/>
    </source>
</evidence>
<evidence type="ECO:0000256" key="1">
    <source>
        <dbReference type="ARBA" id="ARBA00022723"/>
    </source>
</evidence>
<dbReference type="InterPro" id="IPR011707">
    <property type="entry name" value="Cu-oxidase-like_N"/>
</dbReference>
<gene>
    <name evidence="9" type="ORF">E4O86_01110</name>
</gene>
<dbReference type="GO" id="GO:0005507">
    <property type="term" value="F:copper ion binding"/>
    <property type="evidence" value="ECO:0007669"/>
    <property type="project" value="InterPro"/>
</dbReference>
<keyword evidence="5" id="KW-0732">Signal</keyword>
<comment type="caution">
    <text evidence="9">The sequence shown here is derived from an EMBL/GenBank/DDBJ whole genome shotgun (WGS) entry which is preliminary data.</text>
</comment>
<organism evidence="9 10">
    <name type="scientific">Propylenella binzhouense</name>
    <dbReference type="NCBI Taxonomy" id="2555902"/>
    <lineage>
        <taxon>Bacteria</taxon>
        <taxon>Pseudomonadati</taxon>
        <taxon>Pseudomonadota</taxon>
        <taxon>Alphaproteobacteria</taxon>
        <taxon>Hyphomicrobiales</taxon>
        <taxon>Propylenellaceae</taxon>
        <taxon>Propylenella</taxon>
    </lineage>
</organism>
<dbReference type="CDD" id="cd13865">
    <property type="entry name" value="CuRO_1_LCC_like_3"/>
    <property type="match status" value="1"/>
</dbReference>
<feature type="domain" description="Plastocyanin-like" evidence="8">
    <location>
        <begin position="69"/>
        <end position="154"/>
    </location>
</feature>
<evidence type="ECO:0000259" key="8">
    <source>
        <dbReference type="Pfam" id="PF07732"/>
    </source>
</evidence>
<proteinExistence type="predicted"/>
<dbReference type="Gene3D" id="2.60.40.420">
    <property type="entry name" value="Cupredoxins - blue copper proteins"/>
    <property type="match status" value="3"/>
</dbReference>
<keyword evidence="3" id="KW-0186">Copper</keyword>
<dbReference type="PROSITE" id="PS51318">
    <property type="entry name" value="TAT"/>
    <property type="match status" value="1"/>
</dbReference>
<dbReference type="EMBL" id="SPKJ01000002">
    <property type="protein sequence ID" value="MYZ46322.1"/>
    <property type="molecule type" value="Genomic_DNA"/>
</dbReference>
<dbReference type="Pfam" id="PF00394">
    <property type="entry name" value="Cu-oxidase"/>
    <property type="match status" value="1"/>
</dbReference>
<evidence type="ECO:0000259" key="6">
    <source>
        <dbReference type="Pfam" id="PF00394"/>
    </source>
</evidence>
<dbReference type="PANTHER" id="PTHR11709">
    <property type="entry name" value="MULTI-COPPER OXIDASE"/>
    <property type="match status" value="1"/>
</dbReference>
<dbReference type="Pfam" id="PF07731">
    <property type="entry name" value="Cu-oxidase_2"/>
    <property type="match status" value="1"/>
</dbReference>
<protein>
    <submittedName>
        <fullName evidence="9">Multicopper oxidase family protein</fullName>
    </submittedName>
</protein>
<dbReference type="GO" id="GO:0016491">
    <property type="term" value="F:oxidoreductase activity"/>
    <property type="evidence" value="ECO:0007669"/>
    <property type="project" value="UniProtKB-KW"/>
</dbReference>
<dbReference type="InterPro" id="IPR006311">
    <property type="entry name" value="TAT_signal"/>
</dbReference>
<keyword evidence="2" id="KW-0560">Oxidoreductase</keyword>
<evidence type="ECO:0000313" key="10">
    <source>
        <dbReference type="Proteomes" id="UP000773614"/>
    </source>
</evidence>
<evidence type="ECO:0000256" key="2">
    <source>
        <dbReference type="ARBA" id="ARBA00023002"/>
    </source>
</evidence>
<dbReference type="CDD" id="cd13887">
    <property type="entry name" value="CuRO_2_MCO_like_2"/>
    <property type="match status" value="1"/>
</dbReference>